<dbReference type="Proteomes" id="UP000282388">
    <property type="component" value="Unassembled WGS sequence"/>
</dbReference>
<reference evidence="1 2" key="1">
    <citation type="submission" date="2018-09" db="EMBL/GenBank/DDBJ databases">
        <title>The draft genome of Acinetobacter spp. strains.</title>
        <authorList>
            <person name="Qin J."/>
            <person name="Feng Y."/>
            <person name="Zong Z."/>
        </authorList>
    </citation>
    <scope>NUCLEOTIDE SEQUENCE [LARGE SCALE GENOMIC DNA]</scope>
    <source>
        <strain evidence="1 2">WCHAc060012</strain>
    </source>
</reference>
<protein>
    <submittedName>
        <fullName evidence="1">Uncharacterized protein</fullName>
    </submittedName>
</protein>
<dbReference type="EMBL" id="RAXV01000046">
    <property type="protein sequence ID" value="RKG29318.1"/>
    <property type="molecule type" value="Genomic_DNA"/>
</dbReference>
<keyword evidence="2" id="KW-1185">Reference proteome</keyword>
<sequence length="131" mass="14884">MKTILTAGLLLCLSGCQLISPIFVNYNGVRRDVATWINQQTLLSMQQKRSLAQLSRAQQQLRNFPAKDPQTQLAIAKQNQIALYCANQHVSAKKIKQLKDRVFDEEQAQILQQYEQLAPKIKLDSTALQCE</sequence>
<accession>A0A3A8E593</accession>
<proteinExistence type="predicted"/>
<comment type="caution">
    <text evidence="1">The sequence shown here is derived from an EMBL/GenBank/DDBJ whole genome shotgun (WGS) entry which is preliminary data.</text>
</comment>
<evidence type="ECO:0000313" key="2">
    <source>
        <dbReference type="Proteomes" id="UP000282388"/>
    </source>
</evidence>
<dbReference type="OrthoDB" id="6717511at2"/>
<evidence type="ECO:0000313" key="1">
    <source>
        <dbReference type="EMBL" id="RKG29318.1"/>
    </source>
</evidence>
<name>A0A3A8E593_9GAMM</name>
<dbReference type="RefSeq" id="WP_120403742.1">
    <property type="nucleotide sequence ID" value="NZ_RAXV01000046.1"/>
</dbReference>
<dbReference type="AlphaFoldDB" id="A0A3A8E593"/>
<organism evidence="1 2">
    <name type="scientific">Acinetobacter tianfuensis</name>
    <dbReference type="NCBI Taxonomy" id="2419603"/>
    <lineage>
        <taxon>Bacteria</taxon>
        <taxon>Pseudomonadati</taxon>
        <taxon>Pseudomonadota</taxon>
        <taxon>Gammaproteobacteria</taxon>
        <taxon>Moraxellales</taxon>
        <taxon>Moraxellaceae</taxon>
        <taxon>Acinetobacter</taxon>
    </lineage>
</organism>
<gene>
    <name evidence="1" type="ORF">D7V32_15550</name>
</gene>